<dbReference type="EMBL" id="ANOH01000003">
    <property type="protein sequence ID" value="EMI58490.1"/>
    <property type="molecule type" value="Genomic_DNA"/>
</dbReference>
<comment type="caution">
    <text evidence="2">The sequence shown here is derived from an EMBL/GenBank/DDBJ whole genome shotgun (WGS) entry which is preliminary data.</text>
</comment>
<dbReference type="PATRIC" id="fig|1263870.3.peg.22"/>
<evidence type="ECO:0000313" key="2">
    <source>
        <dbReference type="EMBL" id="EMI58490.1"/>
    </source>
</evidence>
<reference evidence="2 3" key="1">
    <citation type="journal article" date="2013" name="Mar. Genomics">
        <title>Expression of sulfatases in Rhodopirellula baltica and the diversity of sulfatases in the genus Rhodopirellula.</title>
        <authorList>
            <person name="Wegner C.E."/>
            <person name="Richter-Heitmann T."/>
            <person name="Klindworth A."/>
            <person name="Klockow C."/>
            <person name="Richter M."/>
            <person name="Achstetter T."/>
            <person name="Glockner F.O."/>
            <person name="Harder J."/>
        </authorList>
    </citation>
    <scope>NUCLEOTIDE SEQUENCE [LARGE SCALE GENOMIC DNA]</scope>
    <source>
        <strain evidence="2 3">SM41</strain>
    </source>
</reference>
<organism evidence="2 3">
    <name type="scientific">Rhodopirellula sallentina SM41</name>
    <dbReference type="NCBI Taxonomy" id="1263870"/>
    <lineage>
        <taxon>Bacteria</taxon>
        <taxon>Pseudomonadati</taxon>
        <taxon>Planctomycetota</taxon>
        <taxon>Planctomycetia</taxon>
        <taxon>Pirellulales</taxon>
        <taxon>Pirellulaceae</taxon>
        <taxon>Rhodopirellula</taxon>
    </lineage>
</organism>
<accession>M5UAN9</accession>
<dbReference type="Proteomes" id="UP000011885">
    <property type="component" value="Unassembled WGS sequence"/>
</dbReference>
<protein>
    <submittedName>
        <fullName evidence="2">Uncharacterized protein</fullName>
    </submittedName>
</protein>
<feature type="region of interest" description="Disordered" evidence="1">
    <location>
        <begin position="1"/>
        <end position="43"/>
    </location>
</feature>
<gene>
    <name evidence="2" type="ORF">RSSM_00017</name>
</gene>
<feature type="compositionally biased region" description="Basic and acidic residues" evidence="1">
    <location>
        <begin position="17"/>
        <end position="30"/>
    </location>
</feature>
<proteinExistence type="predicted"/>
<keyword evidence="3" id="KW-1185">Reference proteome</keyword>
<evidence type="ECO:0000313" key="3">
    <source>
        <dbReference type="Proteomes" id="UP000011885"/>
    </source>
</evidence>
<name>M5UAN9_9BACT</name>
<sequence length="43" mass="4980">MIDSADRVLTPKVLKPRRVDPERMQQRTIERVPYSGKDNRGGL</sequence>
<dbReference type="AlphaFoldDB" id="M5UAN9"/>
<evidence type="ECO:0000256" key="1">
    <source>
        <dbReference type="SAM" id="MobiDB-lite"/>
    </source>
</evidence>